<dbReference type="AlphaFoldDB" id="A0A2Z2NYY3"/>
<dbReference type="SUPFAM" id="SSF53300">
    <property type="entry name" value="vWA-like"/>
    <property type="match status" value="1"/>
</dbReference>
<protein>
    <recommendedName>
        <fullName evidence="3">VWFA domain-containing protein</fullName>
    </recommendedName>
</protein>
<name>A0A2Z2NYY3_9GAMM</name>
<dbReference type="Pfam" id="PF13519">
    <property type="entry name" value="VWA_2"/>
    <property type="match status" value="1"/>
</dbReference>
<feature type="domain" description="VWFA" evidence="3">
    <location>
        <begin position="177"/>
        <end position="363"/>
    </location>
</feature>
<feature type="chain" id="PRO_5016243404" description="VWFA domain-containing protein" evidence="2">
    <location>
        <begin position="22"/>
        <end position="518"/>
    </location>
</feature>
<proteinExistence type="predicted"/>
<dbReference type="RefSeq" id="WP_088918244.1">
    <property type="nucleotide sequence ID" value="NZ_CP018632.1"/>
</dbReference>
<dbReference type="PANTHER" id="PTHR10579">
    <property type="entry name" value="CALCIUM-ACTIVATED CHLORIDE CHANNEL REGULATOR"/>
    <property type="match status" value="1"/>
</dbReference>
<evidence type="ECO:0000259" key="3">
    <source>
        <dbReference type="PROSITE" id="PS50234"/>
    </source>
</evidence>
<gene>
    <name evidence="4" type="ORF">IMCC3135_14510</name>
</gene>
<dbReference type="EMBL" id="CP018632">
    <property type="protein sequence ID" value="ASJ72987.1"/>
    <property type="molecule type" value="Genomic_DNA"/>
</dbReference>
<dbReference type="InterPro" id="IPR036465">
    <property type="entry name" value="vWFA_dom_sf"/>
</dbReference>
<keyword evidence="5" id="KW-1185">Reference proteome</keyword>
<accession>A0A2Z2NYY3</accession>
<keyword evidence="2" id="KW-0732">Signal</keyword>
<dbReference type="PROSITE" id="PS51257">
    <property type="entry name" value="PROKAR_LIPOPROTEIN"/>
    <property type="match status" value="1"/>
</dbReference>
<dbReference type="PROSITE" id="PS50234">
    <property type="entry name" value="VWFA"/>
    <property type="match status" value="1"/>
</dbReference>
<dbReference type="InterPro" id="IPR051266">
    <property type="entry name" value="CLCR"/>
</dbReference>
<dbReference type="InterPro" id="IPR002035">
    <property type="entry name" value="VWF_A"/>
</dbReference>
<dbReference type="PANTHER" id="PTHR10579:SF43">
    <property type="entry name" value="ZINC FINGER (C3HC4-TYPE RING FINGER) FAMILY PROTEIN"/>
    <property type="match status" value="1"/>
</dbReference>
<feature type="region of interest" description="Disordered" evidence="1">
    <location>
        <begin position="27"/>
        <end position="74"/>
    </location>
</feature>
<organism evidence="4 5">
    <name type="scientific">Granulosicoccus antarcticus IMCC3135</name>
    <dbReference type="NCBI Taxonomy" id="1192854"/>
    <lineage>
        <taxon>Bacteria</taxon>
        <taxon>Pseudomonadati</taxon>
        <taxon>Pseudomonadota</taxon>
        <taxon>Gammaproteobacteria</taxon>
        <taxon>Chromatiales</taxon>
        <taxon>Granulosicoccaceae</taxon>
        <taxon>Granulosicoccus</taxon>
    </lineage>
</organism>
<evidence type="ECO:0000313" key="5">
    <source>
        <dbReference type="Proteomes" id="UP000250079"/>
    </source>
</evidence>
<evidence type="ECO:0000256" key="2">
    <source>
        <dbReference type="SAM" id="SignalP"/>
    </source>
</evidence>
<feature type="compositionally biased region" description="Low complexity" evidence="1">
    <location>
        <begin position="27"/>
        <end position="38"/>
    </location>
</feature>
<dbReference type="Gene3D" id="3.40.50.410">
    <property type="entry name" value="von Willebrand factor, type A domain"/>
    <property type="match status" value="1"/>
</dbReference>
<feature type="signal peptide" evidence="2">
    <location>
        <begin position="1"/>
        <end position="21"/>
    </location>
</feature>
<dbReference type="SMART" id="SM00327">
    <property type="entry name" value="VWA"/>
    <property type="match status" value="1"/>
</dbReference>
<dbReference type="Proteomes" id="UP000250079">
    <property type="component" value="Chromosome"/>
</dbReference>
<dbReference type="KEGG" id="gai:IMCC3135_14510"/>
<evidence type="ECO:0000256" key="1">
    <source>
        <dbReference type="SAM" id="MobiDB-lite"/>
    </source>
</evidence>
<reference evidence="4 5" key="1">
    <citation type="submission" date="2016-12" db="EMBL/GenBank/DDBJ databases">
        <authorList>
            <person name="Song W.-J."/>
            <person name="Kurnit D.M."/>
        </authorList>
    </citation>
    <scope>NUCLEOTIDE SEQUENCE [LARGE SCALE GENOMIC DNA]</scope>
    <source>
        <strain evidence="4 5">IMCC3135</strain>
    </source>
</reference>
<sequence>MIFRHTPRLCLPALAIAAALAGCSGSSSDDSYNTDGSSEGVIGDSPLNDPYSPVSLPDDVALPPESGEEPPIDGEQTSFYFSYDESTSTAARDLSLFAIDNGFRPGPSLGRAFEFLNAESFQPFSSQAVGPFSVSMGMLATTNSDLPTRIDTTESLYALGVNLSGPEQTLEQRRNVVLTVLVDVSGSMESAYASETRTDIRSLLDVARHGLSGLPESLKEGDVVNLVKFSTQAQVLLEADSGQSSAYTNTVNSLATENSTDINEGLKLAYEVANRTYDPQKANRVLLVTDAYVNTGEVDADIIAQQTVINGLEGIYFSGIGVGSNFNDAVLDTLTDTGKGSYSGMITPDDAERLFTEGFMRFIEPAFTDVRFRLSYPQQLDQLQSAAEEISTNADDIQPVNFSYNSDQFFLEIFTGPEDINSDQNITLDIEYTDAQGEAAQVSTSMTLAQLFSQGENSIRAAALVSTLAGVIAEQLDCDAALASMLYTNPIEDLIYARYRDALTDYCALQEPYTYLIY</sequence>
<dbReference type="OrthoDB" id="9784383at2"/>
<evidence type="ECO:0000313" key="4">
    <source>
        <dbReference type="EMBL" id="ASJ72987.1"/>
    </source>
</evidence>